<evidence type="ECO:0000313" key="4">
    <source>
        <dbReference type="Proteomes" id="UP000557392"/>
    </source>
</evidence>
<dbReference type="InterPro" id="IPR013538">
    <property type="entry name" value="ASHA1/2-like_C"/>
</dbReference>
<comment type="similarity">
    <text evidence="1">Belongs to the AHA1 family.</text>
</comment>
<evidence type="ECO:0000259" key="2">
    <source>
        <dbReference type="Pfam" id="PF08327"/>
    </source>
</evidence>
<dbReference type="Gene3D" id="3.30.530.20">
    <property type="match status" value="1"/>
</dbReference>
<organism evidence="3 4">
    <name type="scientific">Sphingomonas kyeonggiensis</name>
    <dbReference type="NCBI Taxonomy" id="1268553"/>
    <lineage>
        <taxon>Bacteria</taxon>
        <taxon>Pseudomonadati</taxon>
        <taxon>Pseudomonadota</taxon>
        <taxon>Alphaproteobacteria</taxon>
        <taxon>Sphingomonadales</taxon>
        <taxon>Sphingomonadaceae</taxon>
        <taxon>Sphingomonas</taxon>
    </lineage>
</organism>
<dbReference type="Pfam" id="PF08327">
    <property type="entry name" value="AHSA1"/>
    <property type="match status" value="1"/>
</dbReference>
<dbReference type="EMBL" id="JACIEH010000004">
    <property type="protein sequence ID" value="MBB4100843.1"/>
    <property type="molecule type" value="Genomic_DNA"/>
</dbReference>
<accession>A0A7W6JWH5</accession>
<dbReference type="InterPro" id="IPR023393">
    <property type="entry name" value="START-like_dom_sf"/>
</dbReference>
<comment type="caution">
    <text evidence="3">The sequence shown here is derived from an EMBL/GenBank/DDBJ whole genome shotgun (WGS) entry which is preliminary data.</text>
</comment>
<feature type="domain" description="Activator of Hsp90 ATPase homologue 1/2-like C-terminal" evidence="2">
    <location>
        <begin position="28"/>
        <end position="157"/>
    </location>
</feature>
<dbReference type="SUPFAM" id="SSF55961">
    <property type="entry name" value="Bet v1-like"/>
    <property type="match status" value="1"/>
</dbReference>
<sequence>MSLNATEFGATKVTRTSDTEVEATRLFDAPPHLVWRAWTTAELFQRWWAPRSMGVPMHVRELDVRVGGGYRIEFEAEGGQVWAFFGKYIEVIPNARIVWTNEEGGDTGPISSVTFEERDGKTLVTFQERYPSKEALDEGIGAAEGLPEQLAQLAELLAEMG</sequence>
<dbReference type="RefSeq" id="WP_184000208.1">
    <property type="nucleotide sequence ID" value="NZ_JACIEH010000004.1"/>
</dbReference>
<name>A0A7W6JWH5_9SPHN</name>
<evidence type="ECO:0000313" key="3">
    <source>
        <dbReference type="EMBL" id="MBB4100843.1"/>
    </source>
</evidence>
<protein>
    <submittedName>
        <fullName evidence="3">Uncharacterized protein YndB with AHSA1/START domain</fullName>
    </submittedName>
</protein>
<reference evidence="3 4" key="1">
    <citation type="submission" date="2020-08" db="EMBL/GenBank/DDBJ databases">
        <title>Genomic Encyclopedia of Type Strains, Phase IV (KMG-IV): sequencing the most valuable type-strain genomes for metagenomic binning, comparative biology and taxonomic classification.</title>
        <authorList>
            <person name="Goeker M."/>
        </authorList>
    </citation>
    <scope>NUCLEOTIDE SEQUENCE [LARGE SCALE GENOMIC DNA]</scope>
    <source>
        <strain evidence="3 4">DSM 101806</strain>
    </source>
</reference>
<dbReference type="Proteomes" id="UP000557392">
    <property type="component" value="Unassembled WGS sequence"/>
</dbReference>
<gene>
    <name evidence="3" type="ORF">GGR46_004432</name>
</gene>
<dbReference type="AlphaFoldDB" id="A0A7W6JWH5"/>
<proteinExistence type="inferred from homology"/>
<evidence type="ECO:0000256" key="1">
    <source>
        <dbReference type="ARBA" id="ARBA00006817"/>
    </source>
</evidence>
<keyword evidence="4" id="KW-1185">Reference proteome</keyword>